<dbReference type="SUPFAM" id="SSF53474">
    <property type="entry name" value="alpha/beta-Hydrolases"/>
    <property type="match status" value="1"/>
</dbReference>
<evidence type="ECO:0000313" key="3">
    <source>
        <dbReference type="Proteomes" id="UP000248614"/>
    </source>
</evidence>
<comment type="caution">
    <text evidence="2">The sequence shown here is derived from an EMBL/GenBank/DDBJ whole genome shotgun (WGS) entry which is preliminary data.</text>
</comment>
<dbReference type="Proteomes" id="UP000248614">
    <property type="component" value="Unassembled WGS sequence"/>
</dbReference>
<name>A0A2W4Z551_9SPHN</name>
<dbReference type="InterPro" id="IPR022742">
    <property type="entry name" value="Hydrolase_4"/>
</dbReference>
<dbReference type="EMBL" id="QFNF01000020">
    <property type="protein sequence ID" value="PZO77413.1"/>
    <property type="molecule type" value="Genomic_DNA"/>
</dbReference>
<accession>A0A2W4Z551</accession>
<reference evidence="2 3" key="1">
    <citation type="submission" date="2017-08" db="EMBL/GenBank/DDBJ databases">
        <title>Infants hospitalized years apart are colonized by the same room-sourced microbial strains.</title>
        <authorList>
            <person name="Brooks B."/>
            <person name="Olm M.R."/>
            <person name="Firek B.A."/>
            <person name="Baker R."/>
            <person name="Thomas B.C."/>
            <person name="Morowitz M.J."/>
            <person name="Banfield J.F."/>
        </authorList>
    </citation>
    <scope>NUCLEOTIDE SEQUENCE [LARGE SCALE GENOMIC DNA]</scope>
    <source>
        <strain evidence="2">S2_018_000_R3_110</strain>
    </source>
</reference>
<dbReference type="Gene3D" id="3.40.50.1820">
    <property type="entry name" value="alpha/beta hydrolase"/>
    <property type="match status" value="1"/>
</dbReference>
<organism evidence="2 3">
    <name type="scientific">Sphingomonas hengshuiensis</name>
    <dbReference type="NCBI Taxonomy" id="1609977"/>
    <lineage>
        <taxon>Bacteria</taxon>
        <taxon>Pseudomonadati</taxon>
        <taxon>Pseudomonadota</taxon>
        <taxon>Alphaproteobacteria</taxon>
        <taxon>Sphingomonadales</taxon>
        <taxon>Sphingomonadaceae</taxon>
        <taxon>Sphingomonas</taxon>
    </lineage>
</organism>
<dbReference type="PANTHER" id="PTHR11614">
    <property type="entry name" value="PHOSPHOLIPASE-RELATED"/>
    <property type="match status" value="1"/>
</dbReference>
<evidence type="ECO:0000313" key="2">
    <source>
        <dbReference type="EMBL" id="PZO77413.1"/>
    </source>
</evidence>
<sequence length="319" mass="35399">MAAHALYRRAIPAAAAITRWQAPDGWSHRRFDWAAPASVRPRGSLLFQTGRGDMFEKYLEAFAHWHVRGWNIAAFDWRGQGGSGRCTPAGNCGHIDRFETYLDDLAAFWDQWDVGGPRAIIGHSMGGHLALRGVVERRIDPAACVLVAPMLGLRSPIGPRLGERMARLLSAMGSPLRPAWKGNERPHTLKPRETMLTHDPARYADELWWHGTDAMLRTGPPSWRWVVDAFRSTRELRADPALAEAHVPVQMLVAEADALVDPRAAIEIAGRLPDVELLRFGAESAHEILREADPVRARAIAAIDAFLDARAPVPQRTHA</sequence>
<evidence type="ECO:0000259" key="1">
    <source>
        <dbReference type="Pfam" id="PF12146"/>
    </source>
</evidence>
<protein>
    <submittedName>
        <fullName evidence="2">Lysophospholipase</fullName>
    </submittedName>
</protein>
<proteinExistence type="predicted"/>
<gene>
    <name evidence="2" type="ORF">DI632_09180</name>
</gene>
<dbReference type="AlphaFoldDB" id="A0A2W4Z551"/>
<dbReference type="InterPro" id="IPR051044">
    <property type="entry name" value="MAG_DAG_Lipase"/>
</dbReference>
<dbReference type="InterPro" id="IPR029058">
    <property type="entry name" value="AB_hydrolase_fold"/>
</dbReference>
<feature type="domain" description="Serine aminopeptidase S33" evidence="1">
    <location>
        <begin position="40"/>
        <end position="293"/>
    </location>
</feature>
<dbReference type="Pfam" id="PF12146">
    <property type="entry name" value="Hydrolase_4"/>
    <property type="match status" value="1"/>
</dbReference>